<evidence type="ECO:0000313" key="3">
    <source>
        <dbReference type="EMBL" id="UUY52425.1"/>
    </source>
</evidence>
<keyword evidence="3" id="KW-0614">Plasmid</keyword>
<dbReference type="Proteomes" id="UP001057738">
    <property type="component" value="Plasmid unnamed1"/>
</dbReference>
<proteinExistence type="predicted"/>
<accession>A0ABY5Q868</accession>
<evidence type="ECO:0000259" key="2">
    <source>
        <dbReference type="Pfam" id="PF00293"/>
    </source>
</evidence>
<evidence type="ECO:0000313" key="4">
    <source>
        <dbReference type="Proteomes" id="UP001057738"/>
    </source>
</evidence>
<protein>
    <submittedName>
        <fullName evidence="3">NUDIX domain-containing protein</fullName>
    </submittedName>
</protein>
<sequence>MTPSRHVLLIEHGWPPSEGAWAQPRGHVDAGEAPYLAAARELAEGTVSTCPSAPCTRSASGTSSTGT</sequence>
<feature type="domain" description="Nudix hydrolase" evidence="2">
    <location>
        <begin position="5"/>
        <end position="46"/>
    </location>
</feature>
<name>A0ABY5Q868_9ACTN</name>
<dbReference type="InterPro" id="IPR000086">
    <property type="entry name" value="NUDIX_hydrolase_dom"/>
</dbReference>
<evidence type="ECO:0000256" key="1">
    <source>
        <dbReference type="SAM" id="MobiDB-lite"/>
    </source>
</evidence>
<dbReference type="Pfam" id="PF00293">
    <property type="entry name" value="NUDIX"/>
    <property type="match status" value="1"/>
</dbReference>
<feature type="region of interest" description="Disordered" evidence="1">
    <location>
        <begin position="46"/>
        <end position="67"/>
    </location>
</feature>
<gene>
    <name evidence="3" type="ORF">NRK68_34765</name>
</gene>
<dbReference type="EMBL" id="CP102515">
    <property type="protein sequence ID" value="UUY52425.1"/>
    <property type="molecule type" value="Genomic_DNA"/>
</dbReference>
<dbReference type="Gene3D" id="3.90.79.10">
    <property type="entry name" value="Nucleoside Triphosphate Pyrophosphohydrolase"/>
    <property type="match status" value="1"/>
</dbReference>
<dbReference type="SUPFAM" id="SSF55811">
    <property type="entry name" value="Nudix"/>
    <property type="match status" value="1"/>
</dbReference>
<keyword evidence="4" id="KW-1185">Reference proteome</keyword>
<organism evidence="3 4">
    <name type="scientific">Streptomyces yangpuensis</name>
    <dbReference type="NCBI Taxonomy" id="1648182"/>
    <lineage>
        <taxon>Bacteria</taxon>
        <taxon>Bacillati</taxon>
        <taxon>Actinomycetota</taxon>
        <taxon>Actinomycetes</taxon>
        <taxon>Kitasatosporales</taxon>
        <taxon>Streptomycetaceae</taxon>
        <taxon>Streptomyces</taxon>
    </lineage>
</organism>
<geneLocation type="plasmid" evidence="3 4">
    <name>unnamed1</name>
</geneLocation>
<dbReference type="InterPro" id="IPR015797">
    <property type="entry name" value="NUDIX_hydrolase-like_dom_sf"/>
</dbReference>
<reference evidence="3" key="1">
    <citation type="submission" date="2022-08" db="EMBL/GenBank/DDBJ databases">
        <authorList>
            <person name="Tian L."/>
        </authorList>
    </citation>
    <scope>NUCLEOTIDE SEQUENCE</scope>
    <source>
        <strain evidence="3">CM253</strain>
        <plasmid evidence="3">unnamed1</plasmid>
    </source>
</reference>
<feature type="compositionally biased region" description="Low complexity" evidence="1">
    <location>
        <begin position="56"/>
        <end position="67"/>
    </location>
</feature>